<evidence type="ECO:0000256" key="7">
    <source>
        <dbReference type="ARBA" id="ARBA00022603"/>
    </source>
</evidence>
<dbReference type="InterPro" id="IPR029026">
    <property type="entry name" value="tRNA_m1G_MTases_N"/>
</dbReference>
<proteinExistence type="inferred from homology"/>
<comment type="catalytic activity">
    <reaction evidence="11 12">
        <text>uridine(1498) in 16S rRNA + S-adenosyl-L-methionine = N(3)-methyluridine(1498) in 16S rRNA + S-adenosyl-L-homocysteine + H(+)</text>
        <dbReference type="Rhea" id="RHEA:42920"/>
        <dbReference type="Rhea" id="RHEA-COMP:10283"/>
        <dbReference type="Rhea" id="RHEA-COMP:10284"/>
        <dbReference type="ChEBI" id="CHEBI:15378"/>
        <dbReference type="ChEBI" id="CHEBI:57856"/>
        <dbReference type="ChEBI" id="CHEBI:59789"/>
        <dbReference type="ChEBI" id="CHEBI:65315"/>
        <dbReference type="ChEBI" id="CHEBI:74502"/>
        <dbReference type="EC" id="2.1.1.193"/>
    </reaction>
</comment>
<dbReference type="EC" id="2.1.1.193" evidence="3 12"/>
<dbReference type="KEGG" id="fgi:OP10G_4728"/>
<dbReference type="SUPFAM" id="SSF75217">
    <property type="entry name" value="alpha/beta knot"/>
    <property type="match status" value="1"/>
</dbReference>
<reference evidence="14 15" key="1">
    <citation type="journal article" date="2014" name="PLoS ONE">
        <title>The first complete genome sequence of the class fimbriimonadia in the phylum armatimonadetes.</title>
        <authorList>
            <person name="Hu Z.Y."/>
            <person name="Wang Y.Z."/>
            <person name="Im W.T."/>
            <person name="Wang S.Y."/>
            <person name="Zhao G.P."/>
            <person name="Zheng H.J."/>
            <person name="Quan Z.X."/>
        </authorList>
    </citation>
    <scope>NUCLEOTIDE SEQUENCE [LARGE SCALE GENOMIC DNA]</scope>
    <source>
        <strain evidence="14">Gsoil 348</strain>
    </source>
</reference>
<evidence type="ECO:0000256" key="11">
    <source>
        <dbReference type="ARBA" id="ARBA00047944"/>
    </source>
</evidence>
<keyword evidence="15" id="KW-1185">Reference proteome</keyword>
<dbReference type="eggNOG" id="COG1385">
    <property type="taxonomic scope" value="Bacteria"/>
</dbReference>
<keyword evidence="7 12" id="KW-0489">Methyltransferase</keyword>
<evidence type="ECO:0000256" key="2">
    <source>
        <dbReference type="ARBA" id="ARBA00005528"/>
    </source>
</evidence>
<dbReference type="GO" id="GO:0005737">
    <property type="term" value="C:cytoplasm"/>
    <property type="evidence" value="ECO:0007669"/>
    <property type="project" value="UniProtKB-SubCell"/>
</dbReference>
<name>A0A068NXF5_FIMGI</name>
<evidence type="ECO:0000256" key="1">
    <source>
        <dbReference type="ARBA" id="ARBA00004496"/>
    </source>
</evidence>
<dbReference type="OrthoDB" id="9808126at2"/>
<keyword evidence="8 12" id="KW-0808">Transferase</keyword>
<evidence type="ECO:0000313" key="14">
    <source>
        <dbReference type="EMBL" id="AIE88096.1"/>
    </source>
</evidence>
<accession>A0A068NXF5</accession>
<dbReference type="RefSeq" id="WP_025228037.1">
    <property type="nucleotide sequence ID" value="NZ_CP007139.1"/>
</dbReference>
<evidence type="ECO:0000256" key="4">
    <source>
        <dbReference type="ARBA" id="ARBA00013673"/>
    </source>
</evidence>
<gene>
    <name evidence="14" type="ORF">OP10G_4728</name>
</gene>
<dbReference type="NCBIfam" id="TIGR00046">
    <property type="entry name" value="RsmE family RNA methyltransferase"/>
    <property type="match status" value="1"/>
</dbReference>
<dbReference type="PANTHER" id="PTHR30027:SF3">
    <property type="entry name" value="16S RRNA (URACIL(1498)-N(3))-METHYLTRANSFERASE"/>
    <property type="match status" value="1"/>
</dbReference>
<evidence type="ECO:0000256" key="10">
    <source>
        <dbReference type="ARBA" id="ARBA00025699"/>
    </source>
</evidence>
<dbReference type="GO" id="GO:0070042">
    <property type="term" value="F:rRNA (uridine-N3-)-methyltransferase activity"/>
    <property type="evidence" value="ECO:0007669"/>
    <property type="project" value="TreeGrafter"/>
</dbReference>
<dbReference type="GO" id="GO:0070475">
    <property type="term" value="P:rRNA base methylation"/>
    <property type="evidence" value="ECO:0007669"/>
    <property type="project" value="TreeGrafter"/>
</dbReference>
<sequence length="232" mass="25259">MRASLRALPRLFVPDASPEGPIELPKEEIDKLRKVLRLSAGAEIAVLPNDGTLIRCQFQNREAIPLEVIHPNTESPLRLTVAQALPKGDKLDEIVRACTELGVAHFILFPSERTIVRWDEKKKIDRVHRLATIAREAAEVSFRAVLPTFSLADDLAAVLQAKPDSVVLSEVEGLSPKLVPVPGEMTIVVGPEGGWAQRELALIGDRGVTLGPRVLRVDHAAPAAAALLLLDR</sequence>
<dbReference type="STRING" id="661478.OP10G_4728"/>
<dbReference type="HOGENOM" id="CLU_067442_3_0_0"/>
<feature type="domain" description="Ribosomal RNA small subunit methyltransferase E methyltransferase" evidence="13">
    <location>
        <begin position="74"/>
        <end position="228"/>
    </location>
</feature>
<evidence type="ECO:0000313" key="15">
    <source>
        <dbReference type="Proteomes" id="UP000027982"/>
    </source>
</evidence>
<dbReference type="InterPro" id="IPR046886">
    <property type="entry name" value="RsmE_MTase_dom"/>
</dbReference>
<keyword evidence="9 12" id="KW-0949">S-adenosyl-L-methionine</keyword>
<evidence type="ECO:0000256" key="12">
    <source>
        <dbReference type="PIRNR" id="PIRNR015601"/>
    </source>
</evidence>
<comment type="function">
    <text evidence="10 12">Specifically methylates the N3 position of the uracil ring of uridine 1498 (m3U1498) in 16S rRNA. Acts on the fully assembled 30S ribosomal subunit.</text>
</comment>
<comment type="similarity">
    <text evidence="2 12">Belongs to the RNA methyltransferase RsmE family.</text>
</comment>
<dbReference type="Proteomes" id="UP000027982">
    <property type="component" value="Chromosome"/>
</dbReference>
<comment type="subcellular location">
    <subcellularLocation>
        <location evidence="1 12">Cytoplasm</location>
    </subcellularLocation>
</comment>
<dbReference type="CDD" id="cd18084">
    <property type="entry name" value="RsmE-like"/>
    <property type="match status" value="1"/>
</dbReference>
<dbReference type="Pfam" id="PF04452">
    <property type="entry name" value="Methyltrans_RNA"/>
    <property type="match status" value="1"/>
</dbReference>
<evidence type="ECO:0000256" key="9">
    <source>
        <dbReference type="ARBA" id="ARBA00022691"/>
    </source>
</evidence>
<evidence type="ECO:0000256" key="5">
    <source>
        <dbReference type="ARBA" id="ARBA00022490"/>
    </source>
</evidence>
<evidence type="ECO:0000259" key="13">
    <source>
        <dbReference type="Pfam" id="PF04452"/>
    </source>
</evidence>
<protein>
    <recommendedName>
        <fullName evidence="4 12">Ribosomal RNA small subunit methyltransferase E</fullName>
        <ecNumber evidence="3 12">2.1.1.193</ecNumber>
    </recommendedName>
</protein>
<evidence type="ECO:0000256" key="8">
    <source>
        <dbReference type="ARBA" id="ARBA00022679"/>
    </source>
</evidence>
<evidence type="ECO:0000256" key="3">
    <source>
        <dbReference type="ARBA" id="ARBA00012328"/>
    </source>
</evidence>
<dbReference type="PIRSF" id="PIRSF015601">
    <property type="entry name" value="MTase_slr0722"/>
    <property type="match status" value="1"/>
</dbReference>
<evidence type="ECO:0000256" key="6">
    <source>
        <dbReference type="ARBA" id="ARBA00022552"/>
    </source>
</evidence>
<dbReference type="AlphaFoldDB" id="A0A068NXF5"/>
<keyword evidence="5 12" id="KW-0963">Cytoplasm</keyword>
<dbReference type="PANTHER" id="PTHR30027">
    <property type="entry name" value="RIBOSOMAL RNA SMALL SUBUNIT METHYLTRANSFERASE E"/>
    <property type="match status" value="1"/>
</dbReference>
<organism evidence="14 15">
    <name type="scientific">Fimbriimonas ginsengisoli Gsoil 348</name>
    <dbReference type="NCBI Taxonomy" id="661478"/>
    <lineage>
        <taxon>Bacteria</taxon>
        <taxon>Bacillati</taxon>
        <taxon>Armatimonadota</taxon>
        <taxon>Fimbriimonadia</taxon>
        <taxon>Fimbriimonadales</taxon>
        <taxon>Fimbriimonadaceae</taxon>
        <taxon>Fimbriimonas</taxon>
    </lineage>
</organism>
<dbReference type="Gene3D" id="3.40.1280.10">
    <property type="match status" value="1"/>
</dbReference>
<dbReference type="EMBL" id="CP007139">
    <property type="protein sequence ID" value="AIE88096.1"/>
    <property type="molecule type" value="Genomic_DNA"/>
</dbReference>
<keyword evidence="6 12" id="KW-0698">rRNA processing</keyword>
<dbReference type="InterPro" id="IPR006700">
    <property type="entry name" value="RsmE"/>
</dbReference>
<dbReference type="InterPro" id="IPR029028">
    <property type="entry name" value="Alpha/beta_knot_MTases"/>
</dbReference>